<evidence type="ECO:0000313" key="1">
    <source>
        <dbReference type="EMBL" id="PRX49247.1"/>
    </source>
</evidence>
<comment type="caution">
    <text evidence="1">The sequence shown here is derived from an EMBL/GenBank/DDBJ whole genome shotgun (WGS) entry which is preliminary data.</text>
</comment>
<gene>
    <name evidence="1" type="ORF">B0I33_103281</name>
</gene>
<proteinExistence type="predicted"/>
<organism evidence="1 2">
    <name type="scientific">Prauserella shujinwangii</name>
    <dbReference type="NCBI Taxonomy" id="1453103"/>
    <lineage>
        <taxon>Bacteria</taxon>
        <taxon>Bacillati</taxon>
        <taxon>Actinomycetota</taxon>
        <taxon>Actinomycetes</taxon>
        <taxon>Pseudonocardiales</taxon>
        <taxon>Pseudonocardiaceae</taxon>
        <taxon>Prauserella</taxon>
    </lineage>
</organism>
<sequence>MLLGVVAGCSGPDLTRAHFPRTTVTAAPGDGGQGEVPTGPITDPAVSAAALRTVDPCALLGGDTAGVLGEAGTPEPGDWGVCTVEVRDAGGKPVGLRLDLGESLVLADRATGGIEGLPLVENEVDEGSCFVTAVTSRDPSLGITVQVDYEAGDPCAAGYSVLRQVLAGLRGDPGTYPPEPGSLLGVDPCATVTDDVLAEVLPGEVRKRPMGLHQCRFAGHRPSAVVWFRTGYPPDADAGTPVDLGGGVRAVRQRGQTDTVECDISWQHRSSGEGPEGENVTASFTFASEEGSVDDACARALAVARDVVRRLPSS</sequence>
<dbReference type="EMBL" id="PVNH01000003">
    <property type="protein sequence ID" value="PRX49247.1"/>
    <property type="molecule type" value="Genomic_DNA"/>
</dbReference>
<keyword evidence="2" id="KW-1185">Reference proteome</keyword>
<protein>
    <recommendedName>
        <fullName evidence="3">DUF3558 domain-containing protein</fullName>
    </recommendedName>
</protein>
<dbReference type="AlphaFoldDB" id="A0A2T0LYQ8"/>
<evidence type="ECO:0000313" key="2">
    <source>
        <dbReference type="Proteomes" id="UP000238362"/>
    </source>
</evidence>
<name>A0A2T0LYQ8_9PSEU</name>
<dbReference type="Proteomes" id="UP000238362">
    <property type="component" value="Unassembled WGS sequence"/>
</dbReference>
<reference evidence="1 2" key="1">
    <citation type="submission" date="2018-03" db="EMBL/GenBank/DDBJ databases">
        <title>Genomic Encyclopedia of Type Strains, Phase III (KMG-III): the genomes of soil and plant-associated and newly described type strains.</title>
        <authorList>
            <person name="Whitman W."/>
        </authorList>
    </citation>
    <scope>NUCLEOTIDE SEQUENCE [LARGE SCALE GENOMIC DNA]</scope>
    <source>
        <strain evidence="1 2">CGMCC 4.7125</strain>
    </source>
</reference>
<accession>A0A2T0LYQ8</accession>
<evidence type="ECO:0008006" key="3">
    <source>
        <dbReference type="Google" id="ProtNLM"/>
    </source>
</evidence>